<dbReference type="PANTHER" id="PTHR28570">
    <property type="entry name" value="ASPARTYL AMINOPEPTIDASE"/>
    <property type="match status" value="1"/>
</dbReference>
<evidence type="ECO:0000256" key="3">
    <source>
        <dbReference type="ARBA" id="ARBA00022438"/>
    </source>
</evidence>
<protein>
    <recommendedName>
        <fullName evidence="10">M18 family aminopeptidase</fullName>
        <ecNumber evidence="10">3.4.11.-</ecNumber>
    </recommendedName>
</protein>
<dbReference type="PANTHER" id="PTHR28570:SF3">
    <property type="entry name" value="ASPARTYL AMINOPEPTIDASE"/>
    <property type="match status" value="1"/>
</dbReference>
<evidence type="ECO:0000256" key="5">
    <source>
        <dbReference type="ARBA" id="ARBA00022723"/>
    </source>
</evidence>
<dbReference type="Gene3D" id="2.30.250.10">
    <property type="entry name" value="Aminopeptidase i, Domain 2"/>
    <property type="match status" value="1"/>
</dbReference>
<evidence type="ECO:0000256" key="4">
    <source>
        <dbReference type="ARBA" id="ARBA00022670"/>
    </source>
</evidence>
<dbReference type="GO" id="GO:0004177">
    <property type="term" value="F:aminopeptidase activity"/>
    <property type="evidence" value="ECO:0007669"/>
    <property type="project" value="UniProtKB-KW"/>
</dbReference>
<name>A0ABZ0IAG3_9GAMM</name>
<keyword evidence="3 9" id="KW-0031">Aminopeptidase</keyword>
<dbReference type="PRINTS" id="PR00932">
    <property type="entry name" value="AMINO1PTASE"/>
</dbReference>
<dbReference type="RefSeq" id="WP_407326784.1">
    <property type="nucleotide sequence ID" value="NZ_CP136865.1"/>
</dbReference>
<dbReference type="NCBIfam" id="NF002759">
    <property type="entry name" value="PRK02813.1"/>
    <property type="match status" value="1"/>
</dbReference>
<evidence type="ECO:0000256" key="10">
    <source>
        <dbReference type="RuleBase" id="RU004387"/>
    </source>
</evidence>
<evidence type="ECO:0000256" key="2">
    <source>
        <dbReference type="ARBA" id="ARBA00008290"/>
    </source>
</evidence>
<gene>
    <name evidence="11" type="ORF">R0137_12685</name>
</gene>
<dbReference type="EC" id="3.4.11.-" evidence="10"/>
<evidence type="ECO:0000313" key="11">
    <source>
        <dbReference type="EMBL" id="WOJ96093.1"/>
    </source>
</evidence>
<dbReference type="EMBL" id="CP136865">
    <property type="protein sequence ID" value="WOJ96093.1"/>
    <property type="molecule type" value="Genomic_DNA"/>
</dbReference>
<keyword evidence="8 9" id="KW-0482">Metalloprotease</keyword>
<organism evidence="11 12">
    <name type="scientific">Congregibacter brevis</name>
    <dbReference type="NCBI Taxonomy" id="3081201"/>
    <lineage>
        <taxon>Bacteria</taxon>
        <taxon>Pseudomonadati</taxon>
        <taxon>Pseudomonadota</taxon>
        <taxon>Gammaproteobacteria</taxon>
        <taxon>Cellvibrionales</taxon>
        <taxon>Halieaceae</taxon>
        <taxon>Congregibacter</taxon>
    </lineage>
</organism>
<reference evidence="11 12" key="1">
    <citation type="submission" date="2023-10" db="EMBL/GenBank/DDBJ databases">
        <title>Two novel species belonging to the OM43/NOR5 clade.</title>
        <authorList>
            <person name="Park M."/>
        </authorList>
    </citation>
    <scope>NUCLEOTIDE SEQUENCE [LARGE SCALE GENOMIC DNA]</scope>
    <source>
        <strain evidence="11 12">IMCC45268</strain>
    </source>
</reference>
<keyword evidence="5 9" id="KW-0479">Metal-binding</keyword>
<evidence type="ECO:0000256" key="9">
    <source>
        <dbReference type="RuleBase" id="RU004386"/>
    </source>
</evidence>
<comment type="similarity">
    <text evidence="2 9">Belongs to the peptidase M18 family.</text>
</comment>
<proteinExistence type="inferred from homology"/>
<dbReference type="SUPFAM" id="SSF53187">
    <property type="entry name" value="Zn-dependent exopeptidases"/>
    <property type="match status" value="1"/>
</dbReference>
<dbReference type="InterPro" id="IPR023358">
    <property type="entry name" value="Peptidase_M18_dom2"/>
</dbReference>
<dbReference type="SUPFAM" id="SSF101821">
    <property type="entry name" value="Aminopeptidase/glucanase lid domain"/>
    <property type="match status" value="1"/>
</dbReference>
<dbReference type="Gene3D" id="3.40.630.10">
    <property type="entry name" value="Zn peptidases"/>
    <property type="match status" value="1"/>
</dbReference>
<evidence type="ECO:0000256" key="7">
    <source>
        <dbReference type="ARBA" id="ARBA00022833"/>
    </source>
</evidence>
<sequence>MDKEVFNQGLLEFLSESTSPFHAVQSMSQRLRDAGFERLKNDGDIGPGSTGVFYEQGGSLIALRPGTEALRESGLRMVGAHTDSPCLMVKPNAEQRKLGYLQLGIEVYGGALLNPWFDRDLSLAGRVSYEHGAGAVATALVDFRDPIAVIPSLAIHLDREANKNRSINAQLQMAPLLSLDTQSFELREFLRGHLQARALDITEVLDYELCFYDTQAPAQIGLRREFIASARLDNLLSCYTGLQALLEADGSQWSLLVCNDHEEVGSCSSTGAQGPMLQNFLQRLLPDQISLPMLMQRSMMISADNAHAVHPSYPDKHDERHGPMINGGPVIKVNASQRYATSSDGAALFRLLARKASVDVQAFAMRADMACGSTIGPITAGELGVTTLDIGVPTFGMHSIRELAGSDDAWALQRVLSAYFSHPSPLFAASP</sequence>
<evidence type="ECO:0000256" key="6">
    <source>
        <dbReference type="ARBA" id="ARBA00022801"/>
    </source>
</evidence>
<accession>A0ABZ0IAG3</accession>
<dbReference type="Proteomes" id="UP001626549">
    <property type="component" value="Chromosome"/>
</dbReference>
<dbReference type="CDD" id="cd05658">
    <property type="entry name" value="M18_DAP"/>
    <property type="match status" value="1"/>
</dbReference>
<keyword evidence="6 9" id="KW-0378">Hydrolase</keyword>
<dbReference type="Pfam" id="PF02127">
    <property type="entry name" value="Peptidase_M18"/>
    <property type="match status" value="1"/>
</dbReference>
<evidence type="ECO:0000313" key="12">
    <source>
        <dbReference type="Proteomes" id="UP001626549"/>
    </source>
</evidence>
<keyword evidence="4 9" id="KW-0645">Protease</keyword>
<dbReference type="InterPro" id="IPR001948">
    <property type="entry name" value="Peptidase_M18"/>
</dbReference>
<evidence type="ECO:0000256" key="1">
    <source>
        <dbReference type="ARBA" id="ARBA00001947"/>
    </source>
</evidence>
<keyword evidence="7 9" id="KW-0862">Zinc</keyword>
<comment type="cofactor">
    <cofactor evidence="1 10">
        <name>Zn(2+)</name>
        <dbReference type="ChEBI" id="CHEBI:29105"/>
    </cofactor>
</comment>
<evidence type="ECO:0000256" key="8">
    <source>
        <dbReference type="ARBA" id="ARBA00023049"/>
    </source>
</evidence>
<keyword evidence="12" id="KW-1185">Reference proteome</keyword>